<dbReference type="RefSeq" id="WP_154937212.1">
    <property type="nucleotide sequence ID" value="NZ_VIXA01000001.1"/>
</dbReference>
<gene>
    <name evidence="1" type="ORF">FHX75_111380</name>
</gene>
<evidence type="ECO:0000313" key="1">
    <source>
        <dbReference type="EMBL" id="TWG28229.1"/>
    </source>
</evidence>
<comment type="caution">
    <text evidence="1">The sequence shown here is derived from an EMBL/GenBank/DDBJ whole genome shotgun (WGS) entry which is preliminary data.</text>
</comment>
<accession>A0A561WWL6</accession>
<sequence>MARMLIVDSFTVPRVGVVITGRPELADIREGDALWLNQGELRHRVSVRAVHHLCARFIDSRVALAGVNTSLVLDGVPEGTELPGLWLSSE</sequence>
<dbReference type="SUPFAM" id="SSF50447">
    <property type="entry name" value="Translation proteins"/>
    <property type="match status" value="1"/>
</dbReference>
<dbReference type="AlphaFoldDB" id="A0A561WWL6"/>
<dbReference type="InterPro" id="IPR009000">
    <property type="entry name" value="Transl_B-barrel_sf"/>
</dbReference>
<dbReference type="Proteomes" id="UP000319927">
    <property type="component" value="Unassembled WGS sequence"/>
</dbReference>
<proteinExistence type="predicted"/>
<evidence type="ECO:0000313" key="2">
    <source>
        <dbReference type="Proteomes" id="UP000319927"/>
    </source>
</evidence>
<dbReference type="OrthoDB" id="3829909at2"/>
<dbReference type="Gene3D" id="2.40.30.10">
    <property type="entry name" value="Translation factors"/>
    <property type="match status" value="1"/>
</dbReference>
<name>A0A561WWL6_9ACTN</name>
<reference evidence="1 2" key="1">
    <citation type="submission" date="2019-06" db="EMBL/GenBank/DDBJ databases">
        <title>Sequencing the genomes of 1000 actinobacteria strains.</title>
        <authorList>
            <person name="Klenk H.-P."/>
        </authorList>
    </citation>
    <scope>NUCLEOTIDE SEQUENCE [LARGE SCALE GENOMIC DNA]</scope>
    <source>
        <strain evidence="1 2">DSM 102131</strain>
    </source>
</reference>
<organism evidence="1 2">
    <name type="scientific">Micromonospora palomenae</name>
    <dbReference type="NCBI Taxonomy" id="1461247"/>
    <lineage>
        <taxon>Bacteria</taxon>
        <taxon>Bacillati</taxon>
        <taxon>Actinomycetota</taxon>
        <taxon>Actinomycetes</taxon>
        <taxon>Micromonosporales</taxon>
        <taxon>Micromonosporaceae</taxon>
        <taxon>Micromonospora</taxon>
    </lineage>
</organism>
<keyword evidence="2" id="KW-1185">Reference proteome</keyword>
<protein>
    <submittedName>
        <fullName evidence="1">Uncharacterized protein</fullName>
    </submittedName>
</protein>
<dbReference type="EMBL" id="VIXA01000001">
    <property type="protein sequence ID" value="TWG28229.1"/>
    <property type="molecule type" value="Genomic_DNA"/>
</dbReference>